<reference evidence="3" key="1">
    <citation type="submission" date="2022-08" db="UniProtKB">
        <authorList>
            <consortium name="EnsemblMetazoa"/>
        </authorList>
    </citation>
    <scope>IDENTIFICATION</scope>
    <source>
        <strain evidence="3">Israel</strain>
    </source>
</reference>
<dbReference type="VEuPathDB" id="VectorBase:PPAPM1_003544"/>
<dbReference type="InterPro" id="IPR052709">
    <property type="entry name" value="Transposase-MT_Hybrid"/>
</dbReference>
<dbReference type="GO" id="GO:0042800">
    <property type="term" value="F:histone H3K4 methyltransferase activity"/>
    <property type="evidence" value="ECO:0007669"/>
    <property type="project" value="TreeGrafter"/>
</dbReference>
<feature type="region of interest" description="Disordered" evidence="1">
    <location>
        <begin position="57"/>
        <end position="89"/>
    </location>
</feature>
<dbReference type="GO" id="GO:0031297">
    <property type="term" value="P:replication fork processing"/>
    <property type="evidence" value="ECO:0007669"/>
    <property type="project" value="TreeGrafter"/>
</dbReference>
<accession>A0A1B0GMB2</accession>
<dbReference type="GO" id="GO:0006303">
    <property type="term" value="P:double-strand break repair via nonhomologous end joining"/>
    <property type="evidence" value="ECO:0007669"/>
    <property type="project" value="TreeGrafter"/>
</dbReference>
<dbReference type="GO" id="GO:0005634">
    <property type="term" value="C:nucleus"/>
    <property type="evidence" value="ECO:0007669"/>
    <property type="project" value="TreeGrafter"/>
</dbReference>
<dbReference type="GO" id="GO:0000729">
    <property type="term" value="P:DNA double-strand break processing"/>
    <property type="evidence" value="ECO:0007669"/>
    <property type="project" value="TreeGrafter"/>
</dbReference>
<dbReference type="VEuPathDB" id="VectorBase:PPAI002188"/>
<dbReference type="GO" id="GO:0044774">
    <property type="term" value="P:mitotic DNA integrity checkpoint signaling"/>
    <property type="evidence" value="ECO:0007669"/>
    <property type="project" value="TreeGrafter"/>
</dbReference>
<name>A0A1B0GMB2_PHLPP</name>
<dbReference type="Gene3D" id="1.10.10.1450">
    <property type="match status" value="1"/>
</dbReference>
<dbReference type="AlphaFoldDB" id="A0A1B0GMB2"/>
<dbReference type="InterPro" id="IPR041426">
    <property type="entry name" value="Mos1_HTH"/>
</dbReference>
<evidence type="ECO:0000256" key="1">
    <source>
        <dbReference type="SAM" id="MobiDB-lite"/>
    </source>
</evidence>
<dbReference type="Pfam" id="PF17906">
    <property type="entry name" value="HTH_48"/>
    <property type="match status" value="1"/>
</dbReference>
<evidence type="ECO:0000313" key="4">
    <source>
        <dbReference type="Proteomes" id="UP000092462"/>
    </source>
</evidence>
<dbReference type="GO" id="GO:0044547">
    <property type="term" value="F:DNA topoisomerase binding"/>
    <property type="evidence" value="ECO:0007669"/>
    <property type="project" value="TreeGrafter"/>
</dbReference>
<dbReference type="PANTHER" id="PTHR46060:SF2">
    <property type="entry name" value="HISTONE-LYSINE N-METHYLTRANSFERASE SETMAR"/>
    <property type="match status" value="1"/>
</dbReference>
<keyword evidence="4" id="KW-1185">Reference proteome</keyword>
<feature type="compositionally biased region" description="Gly residues" evidence="1">
    <location>
        <begin position="67"/>
        <end position="76"/>
    </location>
</feature>
<feature type="compositionally biased region" description="Polar residues" evidence="1">
    <location>
        <begin position="217"/>
        <end position="230"/>
    </location>
</feature>
<dbReference type="GO" id="GO:0000793">
    <property type="term" value="C:condensed chromosome"/>
    <property type="evidence" value="ECO:0007669"/>
    <property type="project" value="TreeGrafter"/>
</dbReference>
<dbReference type="PANTHER" id="PTHR46060">
    <property type="entry name" value="MARINER MOS1 TRANSPOSASE-LIKE PROTEIN"/>
    <property type="match status" value="1"/>
</dbReference>
<feature type="domain" description="Mos1 transposase HTH" evidence="2">
    <location>
        <begin position="419"/>
        <end position="467"/>
    </location>
</feature>
<dbReference type="GO" id="GO:0046975">
    <property type="term" value="F:histone H3K36 methyltransferase activity"/>
    <property type="evidence" value="ECO:0007669"/>
    <property type="project" value="TreeGrafter"/>
</dbReference>
<sequence length="475" mass="53216">MTNTKGIRPPIWEASRRPMFVKSVWLDNQGYRHIILDGVTTKKRANCPTVQRVLRKHLTGSVRGGHQDVGGRPGGKPGEESGSSGGNLRDSEVIVISEQSKNQLTERVLQWLDLAGKNTLVRPESEVASKDTSAGGVTQRRIFTAEVNRKLPNQGLPCLKRTESVHHLSITLNEEDSGEASRSDTSGQTPRIKFGDFFPVTYRCSRKFLSHSSYRNRLNSPPTYMNTPMAQSAGRGKVAAGVGSNGRKTLPEHANRNDKNRKQQFSSAVTSSSTGGKLGKNDSIENQYRGIIHRQLLETSCNTQIAKRQLHIFMPNLPNKTKGDCDSCLSSDLSKKSHNQCLLPALKISSIFSPLPLTWYERFVTSRAWKRDLSGGSNGAPRYFGTGNPRAITRKSSDTLTRPHRVNSSVPYCSRISEEHIRHCMLFYFRRKISAEETTRDLCNIYGEDTVKEETCKKWFRKFEKGDFSLDKAPK</sequence>
<evidence type="ECO:0000313" key="3">
    <source>
        <dbReference type="EnsemblMetazoa" id="PPAI002188-PA"/>
    </source>
</evidence>
<dbReference type="Proteomes" id="UP000092462">
    <property type="component" value="Unassembled WGS sequence"/>
</dbReference>
<feature type="compositionally biased region" description="Basic and acidic residues" evidence="1">
    <location>
        <begin position="249"/>
        <end position="261"/>
    </location>
</feature>
<feature type="compositionally biased region" description="Polar residues" evidence="1">
    <location>
        <begin position="263"/>
        <end position="275"/>
    </location>
</feature>
<feature type="region of interest" description="Disordered" evidence="1">
    <location>
        <begin position="217"/>
        <end position="282"/>
    </location>
</feature>
<dbReference type="GO" id="GO:0035861">
    <property type="term" value="C:site of double-strand break"/>
    <property type="evidence" value="ECO:0007669"/>
    <property type="project" value="TreeGrafter"/>
</dbReference>
<protein>
    <recommendedName>
        <fullName evidence="2">Mos1 transposase HTH domain-containing protein</fullName>
    </recommendedName>
</protein>
<feature type="region of interest" description="Disordered" evidence="1">
    <location>
        <begin position="170"/>
        <end position="190"/>
    </location>
</feature>
<dbReference type="EMBL" id="AJVK01003103">
    <property type="status" value="NOT_ANNOTATED_CDS"/>
    <property type="molecule type" value="Genomic_DNA"/>
</dbReference>
<dbReference type="EMBL" id="AJVK01003104">
    <property type="status" value="NOT_ANNOTATED_CDS"/>
    <property type="molecule type" value="Genomic_DNA"/>
</dbReference>
<organism evidence="3 4">
    <name type="scientific">Phlebotomus papatasi</name>
    <name type="common">Sandfly</name>
    <dbReference type="NCBI Taxonomy" id="29031"/>
    <lineage>
        <taxon>Eukaryota</taxon>
        <taxon>Metazoa</taxon>
        <taxon>Ecdysozoa</taxon>
        <taxon>Arthropoda</taxon>
        <taxon>Hexapoda</taxon>
        <taxon>Insecta</taxon>
        <taxon>Pterygota</taxon>
        <taxon>Neoptera</taxon>
        <taxon>Endopterygota</taxon>
        <taxon>Diptera</taxon>
        <taxon>Nematocera</taxon>
        <taxon>Psychodoidea</taxon>
        <taxon>Psychodidae</taxon>
        <taxon>Phlebotomus</taxon>
        <taxon>Phlebotomus</taxon>
    </lineage>
</organism>
<dbReference type="GO" id="GO:0003690">
    <property type="term" value="F:double-stranded DNA binding"/>
    <property type="evidence" value="ECO:0007669"/>
    <property type="project" value="TreeGrafter"/>
</dbReference>
<proteinExistence type="predicted"/>
<evidence type="ECO:0000259" key="2">
    <source>
        <dbReference type="Pfam" id="PF17906"/>
    </source>
</evidence>
<dbReference type="EnsemblMetazoa" id="PPAI002188-RA">
    <property type="protein sequence ID" value="PPAI002188-PA"/>
    <property type="gene ID" value="PPAI002188"/>
</dbReference>
<dbReference type="GO" id="GO:0000014">
    <property type="term" value="F:single-stranded DNA endodeoxyribonuclease activity"/>
    <property type="evidence" value="ECO:0007669"/>
    <property type="project" value="TreeGrafter"/>
</dbReference>
<dbReference type="GO" id="GO:0003697">
    <property type="term" value="F:single-stranded DNA binding"/>
    <property type="evidence" value="ECO:0007669"/>
    <property type="project" value="TreeGrafter"/>
</dbReference>
<dbReference type="GO" id="GO:0015074">
    <property type="term" value="P:DNA integration"/>
    <property type="evidence" value="ECO:0007669"/>
    <property type="project" value="TreeGrafter"/>
</dbReference>